<accession>A0A8J7W857</accession>
<gene>
    <name evidence="1" type="ORF">RJ53_08180</name>
</gene>
<reference evidence="1" key="1">
    <citation type="submission" date="2014-12" db="EMBL/GenBank/DDBJ databases">
        <authorList>
            <person name="Huang H.-H."/>
            <person name="Chen S.-C."/>
            <person name="Lai M.-C."/>
        </authorList>
    </citation>
    <scope>NUCLEOTIDE SEQUENCE</scope>
    <source>
        <strain evidence="1">K1F9705b</strain>
    </source>
</reference>
<dbReference type="AlphaFoldDB" id="A0A8J7W857"/>
<sequence>MPYKKTDDLPSAVKDNLPDHAQEIYMAAFNNAWEEYRNPEKRRDDASHEETAHRVAWAAVKNKYEKDEETGNWKKKSE</sequence>
<evidence type="ECO:0008006" key="3">
    <source>
        <dbReference type="Google" id="ProtNLM"/>
    </source>
</evidence>
<dbReference type="RefSeq" id="WP_211531178.1">
    <property type="nucleotide sequence ID" value="NZ_JWHL01000013.1"/>
</dbReference>
<dbReference type="EMBL" id="JWHL01000013">
    <property type="protein sequence ID" value="MBR1369471.1"/>
    <property type="molecule type" value="Genomic_DNA"/>
</dbReference>
<dbReference type="InterPro" id="IPR037205">
    <property type="entry name" value="ChaB_sf"/>
</dbReference>
<evidence type="ECO:0000313" key="1">
    <source>
        <dbReference type="EMBL" id="MBR1369471.1"/>
    </source>
</evidence>
<keyword evidence="2" id="KW-1185">Reference proteome</keyword>
<dbReference type="Pfam" id="PF06150">
    <property type="entry name" value="ChaB"/>
    <property type="match status" value="1"/>
</dbReference>
<evidence type="ECO:0000313" key="2">
    <source>
        <dbReference type="Proteomes" id="UP000730161"/>
    </source>
</evidence>
<organism evidence="1 2">
    <name type="scientific">Methanocalculus chunghsingensis</name>
    <dbReference type="NCBI Taxonomy" id="156457"/>
    <lineage>
        <taxon>Archaea</taxon>
        <taxon>Methanobacteriati</taxon>
        <taxon>Methanobacteriota</taxon>
        <taxon>Stenosarchaea group</taxon>
        <taxon>Methanomicrobia</taxon>
        <taxon>Methanomicrobiales</taxon>
        <taxon>Methanocalculaceae</taxon>
        <taxon>Methanocalculus</taxon>
    </lineage>
</organism>
<dbReference type="SUPFAM" id="SSF140376">
    <property type="entry name" value="ChaB-like"/>
    <property type="match status" value="1"/>
</dbReference>
<comment type="caution">
    <text evidence="1">The sequence shown here is derived from an EMBL/GenBank/DDBJ whole genome shotgun (WGS) entry which is preliminary data.</text>
</comment>
<name>A0A8J7W857_9EURY</name>
<dbReference type="Gene3D" id="1.10.1740.70">
    <property type="entry name" value="ChaB"/>
    <property type="match status" value="1"/>
</dbReference>
<dbReference type="Proteomes" id="UP000730161">
    <property type="component" value="Unassembled WGS sequence"/>
</dbReference>
<dbReference type="InterPro" id="IPR009317">
    <property type="entry name" value="ChaB"/>
</dbReference>
<protein>
    <recommendedName>
        <fullName evidence="3">Cation transport regulator ChaB</fullName>
    </recommendedName>
</protein>
<dbReference type="OrthoDB" id="144741at2157"/>
<proteinExistence type="predicted"/>